<dbReference type="AlphaFoldDB" id="A0A0A9HEG6"/>
<protein>
    <submittedName>
        <fullName evidence="1">Uncharacterized protein</fullName>
    </submittedName>
</protein>
<sequence>MNYEITSEIRYIRDEKMIAAAVSHRRFHYQITWIIIEKYKFMTLRDYINIGQPSYYQSN</sequence>
<dbReference type="EMBL" id="GBRH01164650">
    <property type="protein sequence ID" value="JAE33246.1"/>
    <property type="molecule type" value="Transcribed_RNA"/>
</dbReference>
<proteinExistence type="predicted"/>
<name>A0A0A9HEG6_ARUDO</name>
<reference evidence="1" key="1">
    <citation type="submission" date="2014-09" db="EMBL/GenBank/DDBJ databases">
        <authorList>
            <person name="Magalhaes I.L.F."/>
            <person name="Oliveira U."/>
            <person name="Santos F.R."/>
            <person name="Vidigal T.H.D.A."/>
            <person name="Brescovit A.D."/>
            <person name="Santos A.J."/>
        </authorList>
    </citation>
    <scope>NUCLEOTIDE SEQUENCE</scope>
    <source>
        <tissue evidence="1">Shoot tissue taken approximately 20 cm above the soil surface</tissue>
    </source>
</reference>
<evidence type="ECO:0000313" key="1">
    <source>
        <dbReference type="EMBL" id="JAE33246.1"/>
    </source>
</evidence>
<reference evidence="1" key="2">
    <citation type="journal article" date="2015" name="Data Brief">
        <title>Shoot transcriptome of the giant reed, Arundo donax.</title>
        <authorList>
            <person name="Barrero R.A."/>
            <person name="Guerrero F.D."/>
            <person name="Moolhuijzen P."/>
            <person name="Goolsby J.A."/>
            <person name="Tidwell J."/>
            <person name="Bellgard S.E."/>
            <person name="Bellgard M.I."/>
        </authorList>
    </citation>
    <scope>NUCLEOTIDE SEQUENCE</scope>
    <source>
        <tissue evidence="1">Shoot tissue taken approximately 20 cm above the soil surface</tissue>
    </source>
</reference>
<accession>A0A0A9HEG6</accession>
<organism evidence="1">
    <name type="scientific">Arundo donax</name>
    <name type="common">Giant reed</name>
    <name type="synonym">Donax arundinaceus</name>
    <dbReference type="NCBI Taxonomy" id="35708"/>
    <lineage>
        <taxon>Eukaryota</taxon>
        <taxon>Viridiplantae</taxon>
        <taxon>Streptophyta</taxon>
        <taxon>Embryophyta</taxon>
        <taxon>Tracheophyta</taxon>
        <taxon>Spermatophyta</taxon>
        <taxon>Magnoliopsida</taxon>
        <taxon>Liliopsida</taxon>
        <taxon>Poales</taxon>
        <taxon>Poaceae</taxon>
        <taxon>PACMAD clade</taxon>
        <taxon>Arundinoideae</taxon>
        <taxon>Arundineae</taxon>
        <taxon>Arundo</taxon>
    </lineage>
</organism>